<protein>
    <submittedName>
        <fullName evidence="2">Uncharacterized protein</fullName>
    </submittedName>
</protein>
<proteinExistence type="predicted"/>
<dbReference type="Proteomes" id="UP000249526">
    <property type="component" value="Unassembled WGS sequence"/>
</dbReference>
<organism evidence="2 3">
    <name type="scientific">Aspergillus piperis CBS 112811</name>
    <dbReference type="NCBI Taxonomy" id="1448313"/>
    <lineage>
        <taxon>Eukaryota</taxon>
        <taxon>Fungi</taxon>
        <taxon>Dikarya</taxon>
        <taxon>Ascomycota</taxon>
        <taxon>Pezizomycotina</taxon>
        <taxon>Eurotiomycetes</taxon>
        <taxon>Eurotiomycetidae</taxon>
        <taxon>Eurotiales</taxon>
        <taxon>Aspergillaceae</taxon>
        <taxon>Aspergillus</taxon>
        <taxon>Aspergillus subgen. Circumdati</taxon>
    </lineage>
</organism>
<dbReference type="AlphaFoldDB" id="A0A8G1QWD1"/>
<name>A0A8G1QWD1_9EURO</name>
<accession>A0A8G1QWD1</accession>
<reference evidence="2 3" key="1">
    <citation type="submission" date="2018-02" db="EMBL/GenBank/DDBJ databases">
        <title>The genomes of Aspergillus section Nigri reveals drivers in fungal speciation.</title>
        <authorList>
            <consortium name="DOE Joint Genome Institute"/>
            <person name="Vesth T.C."/>
            <person name="Nybo J."/>
            <person name="Theobald S."/>
            <person name="Brandl J."/>
            <person name="Frisvad J.C."/>
            <person name="Nielsen K.F."/>
            <person name="Lyhne E.K."/>
            <person name="Kogle M.E."/>
            <person name="Kuo A."/>
            <person name="Riley R."/>
            <person name="Clum A."/>
            <person name="Nolan M."/>
            <person name="Lipzen A."/>
            <person name="Salamov A."/>
            <person name="Henrissat B."/>
            <person name="Wiebenga A."/>
            <person name="De vries R.P."/>
            <person name="Grigoriev I.V."/>
            <person name="Mortensen U.H."/>
            <person name="Andersen M.R."/>
            <person name="Baker S.E."/>
        </authorList>
    </citation>
    <scope>NUCLEOTIDE SEQUENCE [LARGE SCALE GENOMIC DNA]</scope>
    <source>
        <strain evidence="2 3">CBS 112811</strain>
    </source>
</reference>
<dbReference type="RefSeq" id="XP_025512148.1">
    <property type="nucleotide sequence ID" value="XM_025660858.1"/>
</dbReference>
<keyword evidence="3" id="KW-1185">Reference proteome</keyword>
<feature type="region of interest" description="Disordered" evidence="1">
    <location>
        <begin position="50"/>
        <end position="69"/>
    </location>
</feature>
<evidence type="ECO:0000313" key="2">
    <source>
        <dbReference type="EMBL" id="RAH54226.1"/>
    </source>
</evidence>
<evidence type="ECO:0000313" key="3">
    <source>
        <dbReference type="Proteomes" id="UP000249526"/>
    </source>
</evidence>
<dbReference type="GeneID" id="37164260"/>
<gene>
    <name evidence="2" type="ORF">BO85DRAFT_452592</name>
</gene>
<sequence>MRDNRRSICIDTTQVFKDLYQRVYEMWLEVCKIIPQGAVLHCTIQPMGTASIQTGKDQGGVSNGGYHRP</sequence>
<evidence type="ECO:0000256" key="1">
    <source>
        <dbReference type="SAM" id="MobiDB-lite"/>
    </source>
</evidence>
<dbReference type="EMBL" id="KZ825073">
    <property type="protein sequence ID" value="RAH54226.1"/>
    <property type="molecule type" value="Genomic_DNA"/>
</dbReference>